<dbReference type="InterPro" id="IPR051165">
    <property type="entry name" value="Multifunctional_ANK_Repeat"/>
</dbReference>
<evidence type="ECO:0000256" key="1">
    <source>
        <dbReference type="ARBA" id="ARBA00022737"/>
    </source>
</evidence>
<dbReference type="InterPro" id="IPR036770">
    <property type="entry name" value="Ankyrin_rpt-contain_sf"/>
</dbReference>
<evidence type="ECO:0000313" key="3">
    <source>
        <dbReference type="EMBL" id="AVG46771.1"/>
    </source>
</evidence>
<keyword evidence="2" id="KW-0040">ANK repeat</keyword>
<dbReference type="PANTHER" id="PTHR24123:SF33">
    <property type="entry name" value="PROTEIN HOS4"/>
    <property type="match status" value="1"/>
</dbReference>
<organismHost>
    <name type="scientific">Acanthamoeba polyphaga</name>
    <name type="common">Amoeba</name>
    <dbReference type="NCBI Taxonomy" id="5757"/>
</organismHost>
<dbReference type="PROSITE" id="PS50088">
    <property type="entry name" value="ANK_REPEAT"/>
    <property type="match status" value="1"/>
</dbReference>
<dbReference type="PANTHER" id="PTHR24123">
    <property type="entry name" value="ANKYRIN REPEAT-CONTAINING"/>
    <property type="match status" value="1"/>
</dbReference>
<keyword evidence="1" id="KW-0677">Repeat</keyword>
<organism evidence="3">
    <name type="scientific">Acanthamoeba polyphaga mimivirus</name>
    <name type="common">APMV</name>
    <dbReference type="NCBI Taxonomy" id="212035"/>
    <lineage>
        <taxon>Viruses</taxon>
        <taxon>Varidnaviria</taxon>
        <taxon>Bamfordvirae</taxon>
        <taxon>Nucleocytoviricota</taxon>
        <taxon>Megaviricetes</taxon>
        <taxon>Imitervirales</taxon>
        <taxon>Mimiviridae</taxon>
        <taxon>Megamimivirinae</taxon>
        <taxon>Mimivirus</taxon>
        <taxon>Mimivirus bradfordmassiliense</taxon>
    </lineage>
</organism>
<dbReference type="InterPro" id="IPR002110">
    <property type="entry name" value="Ankyrin_rpt"/>
</dbReference>
<name>A0A2L2DKS1_MIMIV</name>
<dbReference type="Pfam" id="PF12796">
    <property type="entry name" value="Ank_2"/>
    <property type="match status" value="2"/>
</dbReference>
<dbReference type="SMART" id="SM00248">
    <property type="entry name" value="ANK"/>
    <property type="match status" value="5"/>
</dbReference>
<dbReference type="EMBL" id="MG602507">
    <property type="protein sequence ID" value="AVG46771.1"/>
    <property type="molecule type" value="Genomic_DNA"/>
</dbReference>
<protein>
    <submittedName>
        <fullName evidence="3">Ankyrin repeat protein</fullName>
    </submittedName>
</protein>
<reference evidence="3" key="1">
    <citation type="journal article" date="2017" name="Front. Microbiol.">
        <title>Genome Characterization of the First Mimiviruses of Lineage C Isolated in Brazil.</title>
        <authorList>
            <person name="Assis F.L."/>
            <person name="Franco-Luiz A.P.M."/>
            <person name="Dos Santos R.N."/>
            <person name="Campos F.S."/>
            <person name="Dornas F.P."/>
            <person name="Borato P.V.M."/>
            <person name="Franco A.C."/>
            <person name="Abrahao J.S."/>
            <person name="Colson P."/>
            <person name="Scola B."/>
        </authorList>
    </citation>
    <scope>NUCLEOTIDE SEQUENCE [LARGE SCALE GENOMIC DNA]</scope>
</reference>
<proteinExistence type="predicted"/>
<evidence type="ECO:0000256" key="2">
    <source>
        <dbReference type="ARBA" id="ARBA00023043"/>
    </source>
</evidence>
<dbReference type="Proteomes" id="UP000280369">
    <property type="component" value="Segment"/>
</dbReference>
<dbReference type="SUPFAM" id="SSF48403">
    <property type="entry name" value="Ankyrin repeat"/>
    <property type="match status" value="1"/>
</dbReference>
<accession>A0A2L2DKS1</accession>
<sequence>MSSKLFLKVTNFEECHNEYQYKDNLNKLEGKFNDNPKDSCVPGRLYFCKPKHIHKYFDYGVNLREIYLPVDNPDFKMIKDPSGKKYGANMIILGKKRSLKDPDTWEFMNTIGVKFEKSSLSYIISKNYIECFKYLINIGVAINTSKYNCLLDASYYGRLEIVKYLMPLENNKEIIFEALCQASFQNKIEVLKYLLGEIKIRFKSFKYSSSSSKKKIINDFKHLCEDLLFMNCRYGNLQIVEYLISLGANVHAHKNKSIRSACKYGHLNVVKFLVEKGANIYCKNNHAVKLAYHGGHEDIVKYLIECDVDIREIENGADIGLILKKIPEDTVFNGHIYEWKVVQFPSCYDRLKKYAIISNN</sequence>
<dbReference type="Gene3D" id="1.25.40.20">
    <property type="entry name" value="Ankyrin repeat-containing domain"/>
    <property type="match status" value="2"/>
</dbReference>